<protein>
    <recommendedName>
        <fullName evidence="3">EF-hand domain-containing protein</fullName>
    </recommendedName>
</protein>
<accession>A0A1Q9CNP3</accession>
<dbReference type="Proteomes" id="UP000186817">
    <property type="component" value="Unassembled WGS sequence"/>
</dbReference>
<feature type="domain" description="EF-hand" evidence="3">
    <location>
        <begin position="150"/>
        <end position="185"/>
    </location>
</feature>
<dbReference type="AlphaFoldDB" id="A0A1Q9CNP3"/>
<evidence type="ECO:0000256" key="1">
    <source>
        <dbReference type="ARBA" id="ARBA00022837"/>
    </source>
</evidence>
<dbReference type="Gene3D" id="1.10.238.10">
    <property type="entry name" value="EF-hand"/>
    <property type="match status" value="1"/>
</dbReference>
<feature type="region of interest" description="Disordered" evidence="2">
    <location>
        <begin position="313"/>
        <end position="350"/>
    </location>
</feature>
<dbReference type="SUPFAM" id="SSF47473">
    <property type="entry name" value="EF-hand"/>
    <property type="match status" value="1"/>
</dbReference>
<keyword evidence="1" id="KW-0106">Calcium</keyword>
<sequence length="570" mass="62644">MRRSEGATMSLSDEAFLLHEAPSGPEDKAFIRFSEPREQFEGKEAYLDVRERLRDRHRSEQNEVSGFLQQMREWGSGKIAMAWRTYFDSDGDGELDFKEFCAGLASFGWRGNIPQLWKELGYNENGTMNLEALDPEHAAYLEAFSQWCSRTRGGPAEVFREIDLEGSGTVGQGEFVKGLTALGFFDDETIPEGIRTEELLLQNLYPLIVTGHCISIDDLLFLEKDKVKRAKIIRQLQRIRDQGIEAGPEPLRNEGQQMLFKLSMSTTQLGGKHWKGVTSKVARGAGGMPGSPNFRPNLTWLEQISLARAAKSPGLTSSASAPSLPKLPGRASTSPAGARKPRSMTLDPLPAPLMEESSLALSRVKSSNLVPLPLPSLPLAPRSKPKGALGRSSPSISKSVSFSETRLLKQRHIEMLAAVAIQSCSQSLDLRPLKRNDFLDQCLLSGLLEVGRPESGQLGTEGPVFDPVALSQEDEVFEKGLFDMSINIGRLGLLAAAIGAEAELEDDVNEEELLMSLWYLKKRRGYHSFPTRVKVVPYSIQGASLLRTPTAKFCPALSLGAISAAIAEVE</sequence>
<dbReference type="InterPro" id="IPR002048">
    <property type="entry name" value="EF_hand_dom"/>
</dbReference>
<evidence type="ECO:0000313" key="5">
    <source>
        <dbReference type="Proteomes" id="UP000186817"/>
    </source>
</evidence>
<reference evidence="4 5" key="1">
    <citation type="submission" date="2016-02" db="EMBL/GenBank/DDBJ databases">
        <title>Genome analysis of coral dinoflagellate symbionts highlights evolutionary adaptations to a symbiotic lifestyle.</title>
        <authorList>
            <person name="Aranda M."/>
            <person name="Li Y."/>
            <person name="Liew Y.J."/>
            <person name="Baumgarten S."/>
            <person name="Simakov O."/>
            <person name="Wilson M."/>
            <person name="Piel J."/>
            <person name="Ashoor H."/>
            <person name="Bougouffa S."/>
            <person name="Bajic V.B."/>
            <person name="Ryu T."/>
            <person name="Ravasi T."/>
            <person name="Bayer T."/>
            <person name="Micklem G."/>
            <person name="Kim H."/>
            <person name="Bhak J."/>
            <person name="Lajeunesse T.C."/>
            <person name="Voolstra C.R."/>
        </authorList>
    </citation>
    <scope>NUCLEOTIDE SEQUENCE [LARGE SCALE GENOMIC DNA]</scope>
    <source>
        <strain evidence="4 5">CCMP2467</strain>
    </source>
</reference>
<dbReference type="InterPro" id="IPR011992">
    <property type="entry name" value="EF-hand-dom_pair"/>
</dbReference>
<keyword evidence="5" id="KW-1185">Reference proteome</keyword>
<evidence type="ECO:0000256" key="2">
    <source>
        <dbReference type="SAM" id="MobiDB-lite"/>
    </source>
</evidence>
<dbReference type="PROSITE" id="PS00018">
    <property type="entry name" value="EF_HAND_1"/>
    <property type="match status" value="1"/>
</dbReference>
<dbReference type="InterPro" id="IPR018247">
    <property type="entry name" value="EF_Hand_1_Ca_BS"/>
</dbReference>
<name>A0A1Q9CNP3_SYMMI</name>
<dbReference type="Pfam" id="PF13833">
    <property type="entry name" value="EF-hand_8"/>
    <property type="match status" value="1"/>
</dbReference>
<dbReference type="OrthoDB" id="439465at2759"/>
<dbReference type="EMBL" id="LSRX01001034">
    <property type="protein sequence ID" value="OLP84536.1"/>
    <property type="molecule type" value="Genomic_DNA"/>
</dbReference>
<dbReference type="PROSITE" id="PS50222">
    <property type="entry name" value="EF_HAND_2"/>
    <property type="match status" value="2"/>
</dbReference>
<proteinExistence type="predicted"/>
<comment type="caution">
    <text evidence="4">The sequence shown here is derived from an EMBL/GenBank/DDBJ whole genome shotgun (WGS) entry which is preliminary data.</text>
</comment>
<feature type="region of interest" description="Disordered" evidence="2">
    <location>
        <begin position="1"/>
        <end position="20"/>
    </location>
</feature>
<dbReference type="GO" id="GO:0005509">
    <property type="term" value="F:calcium ion binding"/>
    <property type="evidence" value="ECO:0007669"/>
    <property type="project" value="InterPro"/>
</dbReference>
<feature type="domain" description="EF-hand" evidence="3">
    <location>
        <begin position="87"/>
        <end position="110"/>
    </location>
</feature>
<evidence type="ECO:0000259" key="3">
    <source>
        <dbReference type="PROSITE" id="PS50222"/>
    </source>
</evidence>
<gene>
    <name evidence="4" type="ORF">AK812_SmicGene34576</name>
</gene>
<feature type="region of interest" description="Disordered" evidence="2">
    <location>
        <begin position="372"/>
        <end position="396"/>
    </location>
</feature>
<feature type="compositionally biased region" description="Low complexity" evidence="2">
    <location>
        <begin position="313"/>
        <end position="329"/>
    </location>
</feature>
<organism evidence="4 5">
    <name type="scientific">Symbiodinium microadriaticum</name>
    <name type="common">Dinoflagellate</name>
    <name type="synonym">Zooxanthella microadriatica</name>
    <dbReference type="NCBI Taxonomy" id="2951"/>
    <lineage>
        <taxon>Eukaryota</taxon>
        <taxon>Sar</taxon>
        <taxon>Alveolata</taxon>
        <taxon>Dinophyceae</taxon>
        <taxon>Suessiales</taxon>
        <taxon>Symbiodiniaceae</taxon>
        <taxon>Symbiodinium</taxon>
    </lineage>
</organism>
<dbReference type="SMART" id="SM00054">
    <property type="entry name" value="EFh"/>
    <property type="match status" value="2"/>
</dbReference>
<evidence type="ECO:0000313" key="4">
    <source>
        <dbReference type="EMBL" id="OLP84536.1"/>
    </source>
</evidence>